<dbReference type="Proteomes" id="UP000253570">
    <property type="component" value="Unassembled WGS sequence"/>
</dbReference>
<dbReference type="AlphaFoldDB" id="A0A368DKH4"/>
<evidence type="ECO:0000256" key="2">
    <source>
        <dbReference type="ARBA" id="ARBA00022630"/>
    </source>
</evidence>
<evidence type="ECO:0000313" key="6">
    <source>
        <dbReference type="EMBL" id="RCL71836.1"/>
    </source>
</evidence>
<comment type="similarity">
    <text evidence="4">Belongs to the flavoredoxin family.</text>
</comment>
<dbReference type="GO" id="GO:0016646">
    <property type="term" value="F:oxidoreductase activity, acting on the CH-NH group of donors, NAD or NADP as acceptor"/>
    <property type="evidence" value="ECO:0007669"/>
    <property type="project" value="UniProtKB-ARBA"/>
</dbReference>
<dbReference type="GO" id="GO:0010181">
    <property type="term" value="F:FMN binding"/>
    <property type="evidence" value="ECO:0007669"/>
    <property type="project" value="InterPro"/>
</dbReference>
<evidence type="ECO:0000256" key="3">
    <source>
        <dbReference type="ARBA" id="ARBA00022643"/>
    </source>
</evidence>
<feature type="domain" description="Flavin reductase like" evidence="5">
    <location>
        <begin position="22"/>
        <end position="175"/>
    </location>
</feature>
<dbReference type="Pfam" id="PF01613">
    <property type="entry name" value="Flavin_Reduct"/>
    <property type="match status" value="1"/>
</dbReference>
<dbReference type="PANTHER" id="PTHR33798">
    <property type="entry name" value="FLAVOPROTEIN OXYGENASE"/>
    <property type="match status" value="1"/>
</dbReference>
<evidence type="ECO:0000256" key="4">
    <source>
        <dbReference type="ARBA" id="ARBA00038054"/>
    </source>
</evidence>
<keyword evidence="3" id="KW-0288">FMN</keyword>
<dbReference type="SUPFAM" id="SSF50475">
    <property type="entry name" value="FMN-binding split barrel"/>
    <property type="match status" value="1"/>
</dbReference>
<evidence type="ECO:0000256" key="1">
    <source>
        <dbReference type="ARBA" id="ARBA00001917"/>
    </source>
</evidence>
<dbReference type="PANTHER" id="PTHR33798:SF5">
    <property type="entry name" value="FLAVIN REDUCTASE LIKE DOMAIN-CONTAINING PROTEIN"/>
    <property type="match status" value="1"/>
</dbReference>
<reference evidence="6 7" key="1">
    <citation type="journal article" date="2018" name="Microbiome">
        <title>Fine metagenomic profile of the Mediterranean stratified and mixed water columns revealed by assembly and recruitment.</title>
        <authorList>
            <person name="Haro-Moreno J.M."/>
            <person name="Lopez-Perez M."/>
            <person name="De La Torre J.R."/>
            <person name="Picazo A."/>
            <person name="Camacho A."/>
            <person name="Rodriguez-Valera F."/>
        </authorList>
    </citation>
    <scope>NUCLEOTIDE SEQUENCE [LARGE SCALE GENOMIC DNA]</scope>
    <source>
        <strain evidence="6">MED-G57</strain>
    </source>
</reference>
<gene>
    <name evidence="6" type="ORF">DBW71_06210</name>
</gene>
<comment type="caution">
    <text evidence="6">The sequence shown here is derived from an EMBL/GenBank/DDBJ whole genome shotgun (WGS) entry which is preliminary data.</text>
</comment>
<evidence type="ECO:0000259" key="5">
    <source>
        <dbReference type="SMART" id="SM00903"/>
    </source>
</evidence>
<dbReference type="SMART" id="SM00903">
    <property type="entry name" value="Flavin_Reduct"/>
    <property type="match status" value="1"/>
</dbReference>
<dbReference type="InterPro" id="IPR002563">
    <property type="entry name" value="Flavin_Rdtase-like_dom"/>
</dbReference>
<name>A0A368DKH4_9PROT</name>
<comment type="cofactor">
    <cofactor evidence="1">
        <name>FMN</name>
        <dbReference type="ChEBI" id="CHEBI:58210"/>
    </cofactor>
</comment>
<accession>A0A368DKH4</accession>
<dbReference type="InterPro" id="IPR012349">
    <property type="entry name" value="Split_barrel_FMN-bd"/>
</dbReference>
<organism evidence="6 7">
    <name type="scientific">PS1 clade bacterium</name>
    <dbReference type="NCBI Taxonomy" id="2175152"/>
    <lineage>
        <taxon>Bacteria</taxon>
        <taxon>Pseudomonadati</taxon>
        <taxon>Pseudomonadota</taxon>
        <taxon>Alphaproteobacteria</taxon>
        <taxon>PS1 clade</taxon>
    </lineage>
</organism>
<dbReference type="Gene3D" id="2.30.110.10">
    <property type="entry name" value="Electron Transport, Fmn-binding Protein, Chain A"/>
    <property type="match status" value="1"/>
</dbReference>
<sequence>MSKLNIDPNTLSRPDRYKLMCALVIPRPIALVTTISKNGIVNAAPFSFFNVFSDKPSIVALGVNARPEGGLKDTAANIKEQKEFVVHMVTFDIADQMNISCVNFPPEVSEIDEANFTLRQSHLIKTPTINESLVALECKLHSITKLGEDRNLTLGEVINISTNTDVLDTEKNYVNIDNYKPIARLFGNMYAELSDFFELKRLNYEQWMEDKDKENNK</sequence>
<evidence type="ECO:0000313" key="7">
    <source>
        <dbReference type="Proteomes" id="UP000253570"/>
    </source>
</evidence>
<protein>
    <submittedName>
        <fullName evidence="6">Flavin reductase family protein</fullName>
    </submittedName>
</protein>
<keyword evidence="2" id="KW-0285">Flavoprotein</keyword>
<dbReference type="EMBL" id="QOQD01000020">
    <property type="protein sequence ID" value="RCL71836.1"/>
    <property type="molecule type" value="Genomic_DNA"/>
</dbReference>
<proteinExistence type="inferred from homology"/>